<evidence type="ECO:0000259" key="3">
    <source>
        <dbReference type="Pfam" id="PF03713"/>
    </source>
</evidence>
<dbReference type="Proteomes" id="UP000757435">
    <property type="component" value="Unassembled WGS sequence"/>
</dbReference>
<dbReference type="Gene3D" id="1.20.1260.10">
    <property type="match status" value="2"/>
</dbReference>
<dbReference type="AlphaFoldDB" id="A0A951QIE1"/>
<accession>A0A951QIE1</accession>
<dbReference type="Pfam" id="PF03713">
    <property type="entry name" value="DUF305"/>
    <property type="match status" value="1"/>
</dbReference>
<feature type="chain" id="PRO_5037948391" evidence="2">
    <location>
        <begin position="20"/>
        <end position="222"/>
    </location>
</feature>
<feature type="domain" description="DUF305" evidence="3">
    <location>
        <begin position="66"/>
        <end position="215"/>
    </location>
</feature>
<feature type="compositionally biased region" description="Low complexity" evidence="1">
    <location>
        <begin position="26"/>
        <end position="39"/>
    </location>
</feature>
<dbReference type="EMBL" id="JAHHHD010000068">
    <property type="protein sequence ID" value="MBW4662325.1"/>
    <property type="molecule type" value="Genomic_DNA"/>
</dbReference>
<protein>
    <submittedName>
        <fullName evidence="4">DUF305 domain-containing protein</fullName>
    </submittedName>
</protein>
<name>A0A951QIE1_9CYAN</name>
<dbReference type="InterPro" id="IPR012347">
    <property type="entry name" value="Ferritin-like"/>
</dbReference>
<feature type="signal peptide" evidence="2">
    <location>
        <begin position="1"/>
        <end position="19"/>
    </location>
</feature>
<feature type="region of interest" description="Disordered" evidence="1">
    <location>
        <begin position="25"/>
        <end position="44"/>
    </location>
</feature>
<evidence type="ECO:0000256" key="2">
    <source>
        <dbReference type="SAM" id="SignalP"/>
    </source>
</evidence>
<evidence type="ECO:0000313" key="4">
    <source>
        <dbReference type="EMBL" id="MBW4662325.1"/>
    </source>
</evidence>
<dbReference type="PANTHER" id="PTHR36933:SF1">
    <property type="entry name" value="SLL0788 PROTEIN"/>
    <property type="match status" value="1"/>
</dbReference>
<keyword evidence="2" id="KW-0732">Signal</keyword>
<reference evidence="4" key="1">
    <citation type="submission" date="2021-05" db="EMBL/GenBank/DDBJ databases">
        <authorList>
            <person name="Pietrasiak N."/>
            <person name="Ward R."/>
            <person name="Stajich J.E."/>
            <person name="Kurbessoian T."/>
        </authorList>
    </citation>
    <scope>NUCLEOTIDE SEQUENCE</scope>
    <source>
        <strain evidence="4">UHER 2000/2452</strain>
    </source>
</reference>
<gene>
    <name evidence="4" type="ORF">KME15_27040</name>
</gene>
<organism evidence="4 5">
    <name type="scientific">Drouetiella hepatica Uher 2000/2452</name>
    <dbReference type="NCBI Taxonomy" id="904376"/>
    <lineage>
        <taxon>Bacteria</taxon>
        <taxon>Bacillati</taxon>
        <taxon>Cyanobacteriota</taxon>
        <taxon>Cyanophyceae</taxon>
        <taxon>Oculatellales</taxon>
        <taxon>Oculatellaceae</taxon>
        <taxon>Drouetiella</taxon>
    </lineage>
</organism>
<sequence>MKLKTPLLALAFTGSLILAACSNPDARSANSPSTNASPAQEVAQSMPGMDHGSMNMSLGPKDENFDLRFLDGMTPHHEGAVVMAQEALQKSQRPEIKQLAQAIIDAQQKEIAQMQQWRTAWYPKVGDTPMMYSAEMGHMMPMSAEMKSSMMMNVDLGAADDQFDLRFLNAMLPHHEGALVMAKEALQKSDRPEVKKLAQDIISSQEQEIAQMQQWKKAWYGQ</sequence>
<reference evidence="4" key="2">
    <citation type="journal article" date="2022" name="Microbiol. Resour. Announc.">
        <title>Metagenome Sequencing to Explore Phylogenomics of Terrestrial Cyanobacteria.</title>
        <authorList>
            <person name="Ward R.D."/>
            <person name="Stajich J.E."/>
            <person name="Johansen J.R."/>
            <person name="Huntemann M."/>
            <person name="Clum A."/>
            <person name="Foster B."/>
            <person name="Foster B."/>
            <person name="Roux S."/>
            <person name="Palaniappan K."/>
            <person name="Varghese N."/>
            <person name="Mukherjee S."/>
            <person name="Reddy T.B.K."/>
            <person name="Daum C."/>
            <person name="Copeland A."/>
            <person name="Chen I.A."/>
            <person name="Ivanova N.N."/>
            <person name="Kyrpides N.C."/>
            <person name="Shapiro N."/>
            <person name="Eloe-Fadrosh E.A."/>
            <person name="Pietrasiak N."/>
        </authorList>
    </citation>
    <scope>NUCLEOTIDE SEQUENCE</scope>
    <source>
        <strain evidence="4">UHER 2000/2452</strain>
    </source>
</reference>
<dbReference type="PANTHER" id="PTHR36933">
    <property type="entry name" value="SLL0788 PROTEIN"/>
    <property type="match status" value="1"/>
</dbReference>
<dbReference type="InterPro" id="IPR005183">
    <property type="entry name" value="DUF305_CopM-like"/>
</dbReference>
<evidence type="ECO:0000313" key="5">
    <source>
        <dbReference type="Proteomes" id="UP000757435"/>
    </source>
</evidence>
<comment type="caution">
    <text evidence="4">The sequence shown here is derived from an EMBL/GenBank/DDBJ whole genome shotgun (WGS) entry which is preliminary data.</text>
</comment>
<evidence type="ECO:0000256" key="1">
    <source>
        <dbReference type="SAM" id="MobiDB-lite"/>
    </source>
</evidence>
<proteinExistence type="predicted"/>
<dbReference type="PROSITE" id="PS51257">
    <property type="entry name" value="PROKAR_LIPOPROTEIN"/>
    <property type="match status" value="1"/>
</dbReference>